<dbReference type="SFLD" id="SFLDS00001">
    <property type="entry name" value="Enolase"/>
    <property type="match status" value="1"/>
</dbReference>
<evidence type="ECO:0000256" key="3">
    <source>
        <dbReference type="ARBA" id="ARBA00022842"/>
    </source>
</evidence>
<feature type="domain" description="Mandelate racemase/muconate lactonizing enzyme C-terminal" evidence="4">
    <location>
        <begin position="151"/>
        <end position="248"/>
    </location>
</feature>
<comment type="cofactor">
    <cofactor evidence="1">
        <name>Mg(2+)</name>
        <dbReference type="ChEBI" id="CHEBI:18420"/>
    </cofactor>
</comment>
<dbReference type="Pfam" id="PF13378">
    <property type="entry name" value="MR_MLE_C"/>
    <property type="match status" value="1"/>
</dbReference>
<dbReference type="InterPro" id="IPR046945">
    <property type="entry name" value="RHMD-like"/>
</dbReference>
<dbReference type="SUPFAM" id="SSF51604">
    <property type="entry name" value="Enolase C-terminal domain-like"/>
    <property type="match status" value="1"/>
</dbReference>
<reference evidence="5 6" key="1">
    <citation type="submission" date="2018-06" db="EMBL/GenBank/DDBJ databases">
        <title>Genomic Encyclopedia of Type Strains, Phase IV (KMG-IV): sequencing the most valuable type-strain genomes for metagenomic binning, comparative biology and taxonomic classification.</title>
        <authorList>
            <person name="Goeker M."/>
        </authorList>
    </citation>
    <scope>NUCLEOTIDE SEQUENCE [LARGE SCALE GENOMIC DNA]</scope>
    <source>
        <strain evidence="5 6">DSM 24875</strain>
    </source>
</reference>
<comment type="caution">
    <text evidence="5">The sequence shown here is derived from an EMBL/GenBank/DDBJ whole genome shotgun (WGS) entry which is preliminary data.</text>
</comment>
<keyword evidence="6" id="KW-1185">Reference proteome</keyword>
<dbReference type="InterPro" id="IPR013342">
    <property type="entry name" value="Mandelate_racemase_C"/>
</dbReference>
<accession>A0A366FNF6</accession>
<dbReference type="EMBL" id="QNRK01000008">
    <property type="protein sequence ID" value="RBP15580.1"/>
    <property type="molecule type" value="Genomic_DNA"/>
</dbReference>
<dbReference type="GO" id="GO:0000287">
    <property type="term" value="F:magnesium ion binding"/>
    <property type="evidence" value="ECO:0007669"/>
    <property type="project" value="TreeGrafter"/>
</dbReference>
<name>A0A366FNF6_9HYPH</name>
<evidence type="ECO:0000259" key="4">
    <source>
        <dbReference type="SMART" id="SM00922"/>
    </source>
</evidence>
<evidence type="ECO:0000313" key="5">
    <source>
        <dbReference type="EMBL" id="RBP15580.1"/>
    </source>
</evidence>
<dbReference type="GO" id="GO:0016836">
    <property type="term" value="F:hydro-lyase activity"/>
    <property type="evidence" value="ECO:0007669"/>
    <property type="project" value="TreeGrafter"/>
</dbReference>
<dbReference type="SFLD" id="SFLDG00179">
    <property type="entry name" value="mandelate_racemase"/>
    <property type="match status" value="1"/>
</dbReference>
<dbReference type="PANTHER" id="PTHR13794:SF58">
    <property type="entry name" value="MITOCHONDRIAL ENOLASE SUPERFAMILY MEMBER 1"/>
    <property type="match status" value="1"/>
</dbReference>
<dbReference type="OrthoDB" id="9802699at2"/>
<gene>
    <name evidence="5" type="ORF">DFR50_108137</name>
</gene>
<dbReference type="InterPro" id="IPR029065">
    <property type="entry name" value="Enolase_C-like"/>
</dbReference>
<keyword evidence="3" id="KW-0460">Magnesium</keyword>
<dbReference type="InterPro" id="IPR036849">
    <property type="entry name" value="Enolase-like_C_sf"/>
</dbReference>
<dbReference type="GO" id="GO:0016052">
    <property type="term" value="P:carbohydrate catabolic process"/>
    <property type="evidence" value="ECO:0007669"/>
    <property type="project" value="TreeGrafter"/>
</dbReference>
<protein>
    <submittedName>
        <fullName evidence="5">Mandelate racemase</fullName>
    </submittedName>
</protein>
<dbReference type="InterPro" id="IPR013341">
    <property type="entry name" value="Mandelate_racemase_N_dom"/>
</dbReference>
<dbReference type="InterPro" id="IPR029017">
    <property type="entry name" value="Enolase-like_N"/>
</dbReference>
<dbReference type="Gene3D" id="3.30.390.10">
    <property type="entry name" value="Enolase-like, N-terminal domain"/>
    <property type="match status" value="1"/>
</dbReference>
<dbReference type="Proteomes" id="UP000253529">
    <property type="component" value="Unassembled WGS sequence"/>
</dbReference>
<keyword evidence="2" id="KW-0479">Metal-binding</keyword>
<dbReference type="RefSeq" id="WP_113888877.1">
    <property type="nucleotide sequence ID" value="NZ_QNRK01000008.1"/>
</dbReference>
<dbReference type="PANTHER" id="PTHR13794">
    <property type="entry name" value="ENOLASE SUPERFAMILY, MANDELATE RACEMASE"/>
    <property type="match status" value="1"/>
</dbReference>
<dbReference type="AlphaFoldDB" id="A0A366FNF6"/>
<dbReference type="SUPFAM" id="SSF54826">
    <property type="entry name" value="Enolase N-terminal domain-like"/>
    <property type="match status" value="1"/>
</dbReference>
<sequence>MRAGTSSLTLRSLVARPVAVPMARPLGTSVETIDTAPLLLLDLETEEGITGRSYAFCYHVSIARSLQPIFRSLSEALAGARVEPLSLSRWLGRRFKLPGLAGPLAMAASAIDVAAWDALAIAAGLPLSTLLGSAPKPIDAYNSNGLGLMPAKAAADEAEELLAEGFRAVKLRVGGSDLGADLTRVRAVRAQIPGEALLMVDFNQALTFAEGMERCRALDDEGVYWIEEPIRHDDYRHAAQIAKATKTPIQAGENFLGLSPMSASLEAAASDYVMLDLDRIGGVSGWRSAAGLAAAYGREVSSHLFPEVSVHLLAATPTAHWLEFVDWAAPILEQPLEVIDGEAVPLPGPGIGLRWNEEAVARFALNNG</sequence>
<dbReference type="SMART" id="SM00922">
    <property type="entry name" value="MR_MLE"/>
    <property type="match status" value="1"/>
</dbReference>
<dbReference type="Gene3D" id="3.20.20.120">
    <property type="entry name" value="Enolase-like C-terminal domain"/>
    <property type="match status" value="1"/>
</dbReference>
<proteinExistence type="predicted"/>
<organism evidence="5 6">
    <name type="scientific">Roseiarcus fermentans</name>
    <dbReference type="NCBI Taxonomy" id="1473586"/>
    <lineage>
        <taxon>Bacteria</taxon>
        <taxon>Pseudomonadati</taxon>
        <taxon>Pseudomonadota</taxon>
        <taxon>Alphaproteobacteria</taxon>
        <taxon>Hyphomicrobiales</taxon>
        <taxon>Roseiarcaceae</taxon>
        <taxon>Roseiarcus</taxon>
    </lineage>
</organism>
<evidence type="ECO:0000256" key="2">
    <source>
        <dbReference type="ARBA" id="ARBA00022723"/>
    </source>
</evidence>
<evidence type="ECO:0000256" key="1">
    <source>
        <dbReference type="ARBA" id="ARBA00001946"/>
    </source>
</evidence>
<dbReference type="Pfam" id="PF02746">
    <property type="entry name" value="MR_MLE_N"/>
    <property type="match status" value="1"/>
</dbReference>
<evidence type="ECO:0000313" key="6">
    <source>
        <dbReference type="Proteomes" id="UP000253529"/>
    </source>
</evidence>